<evidence type="ECO:0000256" key="1">
    <source>
        <dbReference type="SAM" id="Phobius"/>
    </source>
</evidence>
<keyword evidence="1" id="KW-0812">Transmembrane</keyword>
<evidence type="ECO:0000313" key="2">
    <source>
        <dbReference type="EMBL" id="ANE41722.1"/>
    </source>
</evidence>
<evidence type="ECO:0000313" key="3">
    <source>
        <dbReference type="EMBL" id="HGQ78114.1"/>
    </source>
</evidence>
<organism evidence="2 4">
    <name type="scientific">Fervidobacterium pennivorans</name>
    <dbReference type="NCBI Taxonomy" id="93466"/>
    <lineage>
        <taxon>Bacteria</taxon>
        <taxon>Thermotogati</taxon>
        <taxon>Thermotogota</taxon>
        <taxon>Thermotogae</taxon>
        <taxon>Thermotogales</taxon>
        <taxon>Fervidobacteriaceae</taxon>
        <taxon>Fervidobacterium</taxon>
    </lineage>
</organism>
<dbReference type="EMBL" id="DTBH01000194">
    <property type="protein sequence ID" value="HGQ78114.1"/>
    <property type="molecule type" value="Genomic_DNA"/>
</dbReference>
<dbReference type="OrthoDB" id="44880at2"/>
<reference evidence="2 4" key="1">
    <citation type="submission" date="2014-08" db="EMBL/GenBank/DDBJ databases">
        <title>Fervidobacterium pennivorans DYC genome.</title>
        <authorList>
            <person name="Wushke S."/>
        </authorList>
    </citation>
    <scope>NUCLEOTIDE SEQUENCE [LARGE SCALE GENOMIC DNA]</scope>
    <source>
        <strain evidence="2 4">DYC</strain>
    </source>
</reference>
<accession>A0A172T457</accession>
<dbReference type="EMBL" id="CP011393">
    <property type="protein sequence ID" value="ANE41722.1"/>
    <property type="molecule type" value="Genomic_DNA"/>
</dbReference>
<feature type="transmembrane region" description="Helical" evidence="1">
    <location>
        <begin position="6"/>
        <end position="23"/>
    </location>
</feature>
<sequence>MRLEFYAFVFFLFSVVTLSFLISERKPVTMEEVLPSPSLFLKNPYKYLILRKTNEINQQLFFLEYKRRIKVYDDSKTLEQTIFSVQDRRAAMFITKKVWHYWWGYGIEWIKYKIKHIDLLWYPRIYSSEGPYFPDKTFGDALWKALNGINTSFRLGKSDKEIARLIAEKYNVEFVDATQIPVH</sequence>
<gene>
    <name evidence="3" type="ORF">ENU12_09520</name>
    <name evidence="2" type="ORF">JM64_06955</name>
</gene>
<reference evidence="3" key="2">
    <citation type="journal article" date="2020" name="mSystems">
        <title>Genome- and Community-Level Interaction Insights into Carbon Utilization and Element Cycling Functions of Hydrothermarchaeota in Hydrothermal Sediment.</title>
        <authorList>
            <person name="Zhou Z."/>
            <person name="Liu Y."/>
            <person name="Xu W."/>
            <person name="Pan J."/>
            <person name="Luo Z.H."/>
            <person name="Li M."/>
        </authorList>
    </citation>
    <scope>NUCLEOTIDE SEQUENCE [LARGE SCALE GENOMIC DNA]</scope>
    <source>
        <strain evidence="3">SpSt-640</strain>
    </source>
</reference>
<keyword evidence="1" id="KW-1133">Transmembrane helix</keyword>
<keyword evidence="1" id="KW-0472">Membrane</keyword>
<evidence type="ECO:0000313" key="4">
    <source>
        <dbReference type="Proteomes" id="UP000077096"/>
    </source>
</evidence>
<dbReference type="PATRIC" id="fig|93466.3.peg.1475"/>
<dbReference type="Proteomes" id="UP000077096">
    <property type="component" value="Chromosome"/>
</dbReference>
<dbReference type="AlphaFoldDB" id="A0A172T457"/>
<proteinExistence type="predicted"/>
<protein>
    <submittedName>
        <fullName evidence="2">Uncharacterized protein</fullName>
    </submittedName>
</protein>
<name>A0A172T457_FERPE</name>
<dbReference type="KEGG" id="fng:JM64_06955"/>